<dbReference type="Pfam" id="PF03575">
    <property type="entry name" value="Peptidase_S51"/>
    <property type="match status" value="1"/>
</dbReference>
<feature type="signal peptide" evidence="5">
    <location>
        <begin position="1"/>
        <end position="25"/>
    </location>
</feature>
<dbReference type="Proteomes" id="UP000501379">
    <property type="component" value="Chromosome"/>
</dbReference>
<dbReference type="AlphaFoldDB" id="A0A6M8FDA7"/>
<dbReference type="GO" id="GO:0008236">
    <property type="term" value="F:serine-type peptidase activity"/>
    <property type="evidence" value="ECO:0007669"/>
    <property type="project" value="UniProtKB-KW"/>
</dbReference>
<proteinExistence type="inferred from homology"/>
<sequence length="590" mass="62792">MTMQPKRGALVAALILCGFSAPALADGNLLAVGGMLRASNSAVYEKLIELAGGADQARIAIMPTASGSLSSSKRFQGELQALGVPAAHISIVGIDKQNYQTSMNDPAAVKPLTEATAVWFVGGDQARIARALYNADGSESLTLKAVRQVFAKGGVVAGSSAGASILGATMPTAYGVVMDTLDFGVAQQADQRGTALLKGAGLFKAGIIDQHFDQIEETSSGRAARMASYLVGQQPAKGFGLDTNTAIWIKPDGQLEVLGEGYLTVMDASQASKDFGVYGTRLQNVRLAMLGHGDRYDLNSGEVQPAEGKEAIAAGNEYLVGNQLLTDLSAVSAMSRAVLYGLADNTATRQVGLMTRYNPANGYHYGYRFEFSETEGFRAHSRFQDSLTNYTVSGVRLDITPVDAALRDPARSTPQDVGSSRWPQAVRAVTFRGLMTSDASNRFEPKRALTRFELANALQMTLAAEPALDKLPKLVDVPAEHPLREQIEVVLSNGWLQADGRFEGERAVTRQDWALACKALVEGFAKTSLVQRAELQDVQGLDPAVAEAAALTVGAGWLSAEQGRFEPERVVSREEVAYSLARLLGLAKPS</sequence>
<evidence type="ECO:0000313" key="7">
    <source>
        <dbReference type="Proteomes" id="UP000501379"/>
    </source>
</evidence>
<dbReference type="GO" id="GO:0006508">
    <property type="term" value="P:proteolysis"/>
    <property type="evidence" value="ECO:0007669"/>
    <property type="project" value="UniProtKB-KW"/>
</dbReference>
<dbReference type="PANTHER" id="PTHR36175">
    <property type="entry name" value="CYANOPHYCINASE"/>
    <property type="match status" value="1"/>
</dbReference>
<dbReference type="PANTHER" id="PTHR36175:SF1">
    <property type="entry name" value="CYANOPHYCINASE"/>
    <property type="match status" value="1"/>
</dbReference>
<accession>A0A6M8FDA7</accession>
<dbReference type="InterPro" id="IPR005320">
    <property type="entry name" value="Peptidase_S51"/>
</dbReference>
<keyword evidence="7" id="KW-1185">Reference proteome</keyword>
<dbReference type="SUPFAM" id="SSF52317">
    <property type="entry name" value="Class I glutamine amidotransferase-like"/>
    <property type="match status" value="1"/>
</dbReference>
<evidence type="ECO:0000256" key="1">
    <source>
        <dbReference type="ARBA" id="ARBA00006534"/>
    </source>
</evidence>
<keyword evidence="4" id="KW-0720">Serine protease</keyword>
<keyword evidence="2" id="KW-0645">Protease</keyword>
<keyword evidence="3" id="KW-0378">Hydrolase</keyword>
<evidence type="ECO:0000313" key="6">
    <source>
        <dbReference type="EMBL" id="QKE62080.1"/>
    </source>
</evidence>
<evidence type="ECO:0000256" key="3">
    <source>
        <dbReference type="ARBA" id="ARBA00022801"/>
    </source>
</evidence>
<reference evidence="6" key="1">
    <citation type="submission" date="2020-07" db="EMBL/GenBank/DDBJ databases">
        <title>Nitrate ammonifying Pseudomonas campi sp. nov. isolated from German agricultural grassland.</title>
        <authorList>
            <person name="Timsy T."/>
            <person name="Ulrich A."/>
            <person name="Spanner T."/>
            <person name="Foesel B."/>
            <person name="Kolb S."/>
            <person name="Horn M.A."/>
            <person name="Behrendt U."/>
        </authorList>
    </citation>
    <scope>NUCLEOTIDE SEQUENCE</scope>
    <source>
        <strain evidence="6">S1-A32-2</strain>
    </source>
</reference>
<dbReference type="Gene3D" id="3.40.50.880">
    <property type="match status" value="1"/>
</dbReference>
<gene>
    <name evidence="6" type="ORF">HNE05_01400</name>
</gene>
<dbReference type="CDD" id="cd03145">
    <property type="entry name" value="GAT1_cyanophycinase"/>
    <property type="match status" value="1"/>
</dbReference>
<feature type="chain" id="PRO_5026842821" evidence="5">
    <location>
        <begin position="26"/>
        <end position="590"/>
    </location>
</feature>
<dbReference type="KEGG" id="pcam:HNE05_01400"/>
<dbReference type="InterPro" id="IPR029062">
    <property type="entry name" value="Class_I_gatase-like"/>
</dbReference>
<evidence type="ECO:0000256" key="2">
    <source>
        <dbReference type="ARBA" id="ARBA00022670"/>
    </source>
</evidence>
<name>A0A6M8FDA7_9GAMM</name>
<evidence type="ECO:0000256" key="4">
    <source>
        <dbReference type="ARBA" id="ARBA00022825"/>
    </source>
</evidence>
<comment type="similarity">
    <text evidence="1">Belongs to the peptidase S51 family.</text>
</comment>
<organism evidence="6 7">
    <name type="scientific">Aquipseudomonas campi</name>
    <dbReference type="NCBI Taxonomy" id="2731681"/>
    <lineage>
        <taxon>Bacteria</taxon>
        <taxon>Pseudomonadati</taxon>
        <taxon>Pseudomonadota</taxon>
        <taxon>Gammaproteobacteria</taxon>
        <taxon>Pseudomonadales</taxon>
        <taxon>Pseudomonadaceae</taxon>
        <taxon>Aquipseudomonas</taxon>
    </lineage>
</organism>
<protein>
    <submittedName>
        <fullName evidence="6">Cyanophycinase</fullName>
    </submittedName>
</protein>
<evidence type="ECO:0000256" key="5">
    <source>
        <dbReference type="SAM" id="SignalP"/>
    </source>
</evidence>
<dbReference type="EMBL" id="CP053697">
    <property type="protein sequence ID" value="QKE62080.1"/>
    <property type="molecule type" value="Genomic_DNA"/>
</dbReference>
<keyword evidence="5" id="KW-0732">Signal</keyword>